<reference evidence="3" key="1">
    <citation type="submission" date="2021-08" db="EMBL/GenBank/DDBJ databases">
        <title>WGS assembly of Ceratopteris richardii.</title>
        <authorList>
            <person name="Marchant D.B."/>
            <person name="Chen G."/>
            <person name="Jenkins J."/>
            <person name="Shu S."/>
            <person name="Leebens-Mack J."/>
            <person name="Grimwood J."/>
            <person name="Schmutz J."/>
            <person name="Soltis P."/>
            <person name="Soltis D."/>
            <person name="Chen Z.-H."/>
        </authorList>
    </citation>
    <scope>NUCLEOTIDE SEQUENCE</scope>
    <source>
        <strain evidence="3">Whitten #5841</strain>
        <tissue evidence="3">Leaf</tissue>
    </source>
</reference>
<evidence type="ECO:0008006" key="5">
    <source>
        <dbReference type="Google" id="ProtNLM"/>
    </source>
</evidence>
<dbReference type="SUPFAM" id="SSF48452">
    <property type="entry name" value="TPR-like"/>
    <property type="match status" value="1"/>
</dbReference>
<comment type="caution">
    <text evidence="3">The sequence shown here is derived from an EMBL/GenBank/DDBJ whole genome shotgun (WGS) entry which is preliminary data.</text>
</comment>
<dbReference type="GO" id="GO:0009451">
    <property type="term" value="P:RNA modification"/>
    <property type="evidence" value="ECO:0007669"/>
    <property type="project" value="InterPro"/>
</dbReference>
<dbReference type="InterPro" id="IPR046960">
    <property type="entry name" value="PPR_At4g14850-like_plant"/>
</dbReference>
<dbReference type="PANTHER" id="PTHR47926:SF382">
    <property type="entry name" value="PENTACOTRIPEPTIDE-REPEAT REGION OF PRORP DOMAIN-CONTAINING PROTEIN"/>
    <property type="match status" value="1"/>
</dbReference>
<proteinExistence type="predicted"/>
<dbReference type="EMBL" id="CM035431">
    <property type="protein sequence ID" value="KAH7296039.1"/>
    <property type="molecule type" value="Genomic_DNA"/>
</dbReference>
<evidence type="ECO:0000256" key="2">
    <source>
        <dbReference type="PROSITE-ProRule" id="PRU00708"/>
    </source>
</evidence>
<dbReference type="Pfam" id="PF13041">
    <property type="entry name" value="PPR_2"/>
    <property type="match status" value="3"/>
</dbReference>
<dbReference type="NCBIfam" id="TIGR00756">
    <property type="entry name" value="PPR"/>
    <property type="match status" value="4"/>
</dbReference>
<dbReference type="Gene3D" id="1.25.40.10">
    <property type="entry name" value="Tetratricopeptide repeat domain"/>
    <property type="match status" value="4"/>
</dbReference>
<feature type="repeat" description="PPR" evidence="2">
    <location>
        <begin position="178"/>
        <end position="212"/>
    </location>
</feature>
<dbReference type="FunFam" id="1.25.40.10:FF:000073">
    <property type="entry name" value="Pentatricopeptide repeat-containing protein chloroplastic"/>
    <property type="match status" value="1"/>
</dbReference>
<organism evidence="3 4">
    <name type="scientific">Ceratopteris richardii</name>
    <name type="common">Triangle waterfern</name>
    <dbReference type="NCBI Taxonomy" id="49495"/>
    <lineage>
        <taxon>Eukaryota</taxon>
        <taxon>Viridiplantae</taxon>
        <taxon>Streptophyta</taxon>
        <taxon>Embryophyta</taxon>
        <taxon>Tracheophyta</taxon>
        <taxon>Polypodiopsida</taxon>
        <taxon>Polypodiidae</taxon>
        <taxon>Polypodiales</taxon>
        <taxon>Pteridineae</taxon>
        <taxon>Pteridaceae</taxon>
        <taxon>Parkerioideae</taxon>
        <taxon>Ceratopteris</taxon>
    </lineage>
</organism>
<dbReference type="OrthoDB" id="185373at2759"/>
<dbReference type="GO" id="GO:0003729">
    <property type="term" value="F:mRNA binding"/>
    <property type="evidence" value="ECO:0007669"/>
    <property type="project" value="UniProtKB-ARBA"/>
</dbReference>
<dbReference type="FunFam" id="1.25.40.10:FF:000285">
    <property type="entry name" value="Pentatricopeptide repeat-containing protein, chloroplastic"/>
    <property type="match status" value="1"/>
</dbReference>
<dbReference type="Pfam" id="PF01535">
    <property type="entry name" value="PPR"/>
    <property type="match status" value="4"/>
</dbReference>
<accession>A0A8T2RI09</accession>
<keyword evidence="4" id="KW-1185">Reference proteome</keyword>
<dbReference type="InterPro" id="IPR011990">
    <property type="entry name" value="TPR-like_helical_dom_sf"/>
</dbReference>
<keyword evidence="1" id="KW-0677">Repeat</keyword>
<gene>
    <name evidence="3" type="ORF">KP509_26G006200</name>
</gene>
<dbReference type="FunFam" id="1.25.40.10:FF:000090">
    <property type="entry name" value="Pentatricopeptide repeat-containing protein, chloroplastic"/>
    <property type="match status" value="1"/>
</dbReference>
<feature type="repeat" description="PPR" evidence="2">
    <location>
        <begin position="382"/>
        <end position="416"/>
    </location>
</feature>
<dbReference type="AlphaFoldDB" id="A0A8T2RI09"/>
<feature type="repeat" description="PPR" evidence="2">
    <location>
        <begin position="77"/>
        <end position="111"/>
    </location>
</feature>
<evidence type="ECO:0000313" key="3">
    <source>
        <dbReference type="EMBL" id="KAH7296039.1"/>
    </source>
</evidence>
<evidence type="ECO:0000313" key="4">
    <source>
        <dbReference type="Proteomes" id="UP000825935"/>
    </source>
</evidence>
<dbReference type="PROSITE" id="PS51375">
    <property type="entry name" value="PPR"/>
    <property type="match status" value="4"/>
</dbReference>
<dbReference type="PANTHER" id="PTHR47926">
    <property type="entry name" value="PENTATRICOPEPTIDE REPEAT-CONTAINING PROTEIN"/>
    <property type="match status" value="1"/>
</dbReference>
<sequence>MPNSVSRSHIVRTFVSSLKACTKANDVEQGINIHAEIARLGLLNGNVFISSALVDMYAKCGFLLKAQEFFDTLKVLNVVTWNALIGGYVLHGHGSTALCTLDRMEGQGFAPNLITFTFSFKACACIRALEQGSELHSNMLERGLPLDHIVITALVDMYAKCGALVKAQEAFDACFTHDVATWNALIAGYVQNECCEEALLCFEKMQTGGISPNAITLACVLRACSLVKAVEKGKEIHAEVVQNGLLKADPFIGSAVVDMYAKCGALSKAKEVLKVLPERDVVVWNSLIVGYVLHDYNEEALFCFDQMQAEGVSPNMVTYACSVNACGNIGALEKGSEIHADASRKALLELDLSIGSALVDMYAKCGELSKAQGVFEKLLNRTVVTWNALITGYAQIGDVENVHLMFDKLVVDDKDPQPVTFVGILCACSHSGLVDIGLKCFILMISDFSIIPTPTHYNCMIDLLGRAGQLESAVYFLGRGPFHPTIEMWLSLLSACRKWGNIDLGRQIFEQAIFLDESEGAAYFCMYNIYADSGLLDDAKRIETMRVKKQAWNKHKDYGMFRMDESALH</sequence>
<feature type="repeat" description="PPR" evidence="2">
    <location>
        <begin position="280"/>
        <end position="314"/>
    </location>
</feature>
<dbReference type="InterPro" id="IPR002885">
    <property type="entry name" value="PPR_rpt"/>
</dbReference>
<dbReference type="FunFam" id="1.25.40.10:FF:000031">
    <property type="entry name" value="Pentatricopeptide repeat-containing protein mitochondrial"/>
    <property type="match status" value="1"/>
</dbReference>
<dbReference type="Proteomes" id="UP000825935">
    <property type="component" value="Chromosome 26"/>
</dbReference>
<name>A0A8T2RI09_CERRI</name>
<evidence type="ECO:0000256" key="1">
    <source>
        <dbReference type="ARBA" id="ARBA00022737"/>
    </source>
</evidence>
<protein>
    <recommendedName>
        <fullName evidence="5">Pentatricopeptide repeat-containing protein</fullName>
    </recommendedName>
</protein>